<dbReference type="PANTHER" id="PTHR13844">
    <property type="entry name" value="SWI/SNF-RELATED MATRIX-ASSOCIATED ACTIN-DEPENDENT REGULATOR OF CHROMATIN SUBFAMILY D"/>
    <property type="match status" value="1"/>
</dbReference>
<dbReference type="Proteomes" id="UP000807342">
    <property type="component" value="Unassembled WGS sequence"/>
</dbReference>
<gene>
    <name evidence="3" type="ORF">P691DRAFT_347539</name>
</gene>
<dbReference type="InterPro" id="IPR003121">
    <property type="entry name" value="SWIB_MDM2_domain"/>
</dbReference>
<protein>
    <submittedName>
        <fullName evidence="3">SWI/SNF complex 60 kDa subunit</fullName>
    </submittedName>
</protein>
<dbReference type="SUPFAM" id="SSF47592">
    <property type="entry name" value="SWIB/MDM2 domain"/>
    <property type="match status" value="1"/>
</dbReference>
<proteinExistence type="predicted"/>
<keyword evidence="4" id="KW-1185">Reference proteome</keyword>
<evidence type="ECO:0000313" key="4">
    <source>
        <dbReference type="Proteomes" id="UP000807342"/>
    </source>
</evidence>
<dbReference type="EMBL" id="MU151380">
    <property type="protein sequence ID" value="KAF9444392.1"/>
    <property type="molecule type" value="Genomic_DNA"/>
</dbReference>
<organism evidence="3 4">
    <name type="scientific">Macrolepiota fuliginosa MF-IS2</name>
    <dbReference type="NCBI Taxonomy" id="1400762"/>
    <lineage>
        <taxon>Eukaryota</taxon>
        <taxon>Fungi</taxon>
        <taxon>Dikarya</taxon>
        <taxon>Basidiomycota</taxon>
        <taxon>Agaricomycotina</taxon>
        <taxon>Agaricomycetes</taxon>
        <taxon>Agaricomycetidae</taxon>
        <taxon>Agaricales</taxon>
        <taxon>Agaricineae</taxon>
        <taxon>Agaricaceae</taxon>
        <taxon>Macrolepiota</taxon>
    </lineage>
</organism>
<feature type="compositionally biased region" description="Basic and acidic residues" evidence="1">
    <location>
        <begin position="1"/>
        <end position="10"/>
    </location>
</feature>
<dbReference type="SMART" id="SM00151">
    <property type="entry name" value="SWIB"/>
    <property type="match status" value="1"/>
</dbReference>
<dbReference type="InterPro" id="IPR036885">
    <property type="entry name" value="SWIB_MDM2_dom_sf"/>
</dbReference>
<dbReference type="InterPro" id="IPR019835">
    <property type="entry name" value="SWIB_domain"/>
</dbReference>
<feature type="domain" description="DM2" evidence="2">
    <location>
        <begin position="192"/>
        <end position="269"/>
    </location>
</feature>
<dbReference type="Pfam" id="PF02201">
    <property type="entry name" value="SWIB"/>
    <property type="match status" value="1"/>
</dbReference>
<dbReference type="AlphaFoldDB" id="A0A9P5X4N7"/>
<dbReference type="Gene3D" id="1.10.245.10">
    <property type="entry name" value="SWIB/MDM2 domain"/>
    <property type="match status" value="1"/>
</dbReference>
<feature type="region of interest" description="Disordered" evidence="1">
    <location>
        <begin position="1"/>
        <end position="21"/>
    </location>
</feature>
<evidence type="ECO:0000313" key="3">
    <source>
        <dbReference type="EMBL" id="KAF9444392.1"/>
    </source>
</evidence>
<accession>A0A9P5X4N7</accession>
<dbReference type="CDD" id="cd10568">
    <property type="entry name" value="SWIB_like"/>
    <property type="match status" value="1"/>
</dbReference>
<sequence length="415" mass="47463">MAAPHLDGHKTAKKRKITDKNIPNAILQNPEFLQDSQMYQSLLDMERKLDWTMTRKKVEVQDALSRVPTTTRTLRIFLSHTVSGQAWQTGTEQPAANFETGEGIPAWSFRVEGRLLEPQNQRIRDKTPQRKFSTLIKRMIIEVERDPALYPEGNIVEWPRAPGQHNPSVDGFTVRRTGDVPTKLRVIMFLDHFPEQYKLSPDLSHVLGIKEESRLGVIQTIWNYIKLQGLQDKSDRRMIHADEKLRLIFGADTIAFQQLPELVNRHLGTPDPIVLHYTLNPTVPPPERPSAWDVEIKMEDATLKNRMATVVQMSKESLATLTKLDEEIAILAQSLHNSHLKRTFLQSFADDPAGFIQTWLESQSRDLESILGSGPTEGMTVRQEELRRSEFFQLPWVEEAVAIQEGLRLAARGMQ</sequence>
<dbReference type="PROSITE" id="PS51925">
    <property type="entry name" value="SWIB_MDM2"/>
    <property type="match status" value="1"/>
</dbReference>
<name>A0A9P5X4N7_9AGAR</name>
<dbReference type="OrthoDB" id="10263741at2759"/>
<reference evidence="3" key="1">
    <citation type="submission" date="2020-11" db="EMBL/GenBank/DDBJ databases">
        <authorList>
            <consortium name="DOE Joint Genome Institute"/>
            <person name="Ahrendt S."/>
            <person name="Riley R."/>
            <person name="Andreopoulos W."/>
            <person name="Labutti K."/>
            <person name="Pangilinan J."/>
            <person name="Ruiz-Duenas F.J."/>
            <person name="Barrasa J.M."/>
            <person name="Sanchez-Garcia M."/>
            <person name="Camarero S."/>
            <person name="Miyauchi S."/>
            <person name="Serrano A."/>
            <person name="Linde D."/>
            <person name="Babiker R."/>
            <person name="Drula E."/>
            <person name="Ayuso-Fernandez I."/>
            <person name="Pacheco R."/>
            <person name="Padilla G."/>
            <person name="Ferreira P."/>
            <person name="Barriuso J."/>
            <person name="Kellner H."/>
            <person name="Castanera R."/>
            <person name="Alfaro M."/>
            <person name="Ramirez L."/>
            <person name="Pisabarro A.G."/>
            <person name="Kuo A."/>
            <person name="Tritt A."/>
            <person name="Lipzen A."/>
            <person name="He G."/>
            <person name="Yan M."/>
            <person name="Ng V."/>
            <person name="Cullen D."/>
            <person name="Martin F."/>
            <person name="Rosso M.-N."/>
            <person name="Henrissat B."/>
            <person name="Hibbett D."/>
            <person name="Martinez A.T."/>
            <person name="Grigoriev I.V."/>
        </authorList>
    </citation>
    <scope>NUCLEOTIDE SEQUENCE</scope>
    <source>
        <strain evidence="3">MF-IS2</strain>
    </source>
</reference>
<evidence type="ECO:0000259" key="2">
    <source>
        <dbReference type="PROSITE" id="PS51925"/>
    </source>
</evidence>
<comment type="caution">
    <text evidence="3">The sequence shown here is derived from an EMBL/GenBank/DDBJ whole genome shotgun (WGS) entry which is preliminary data.</text>
</comment>
<evidence type="ECO:0000256" key="1">
    <source>
        <dbReference type="SAM" id="MobiDB-lite"/>
    </source>
</evidence>